<proteinExistence type="inferred from homology"/>
<dbReference type="InterPro" id="IPR005650">
    <property type="entry name" value="BlaI_family"/>
</dbReference>
<keyword evidence="6" id="KW-1185">Reference proteome</keyword>
<organism evidence="5 6">
    <name type="scientific">Peptostreptococcus canis</name>
    <dbReference type="NCBI Taxonomy" id="1159213"/>
    <lineage>
        <taxon>Bacteria</taxon>
        <taxon>Bacillati</taxon>
        <taxon>Bacillota</taxon>
        <taxon>Clostridia</taxon>
        <taxon>Peptostreptococcales</taxon>
        <taxon>Peptostreptococcaceae</taxon>
        <taxon>Peptostreptococcus</taxon>
    </lineage>
</organism>
<dbReference type="InterPro" id="IPR036388">
    <property type="entry name" value="WH-like_DNA-bd_sf"/>
</dbReference>
<dbReference type="Gene3D" id="1.10.10.10">
    <property type="entry name" value="Winged helix-like DNA-binding domain superfamily/Winged helix DNA-binding domain"/>
    <property type="match status" value="1"/>
</dbReference>
<dbReference type="InterPro" id="IPR036390">
    <property type="entry name" value="WH_DNA-bd_sf"/>
</dbReference>
<accession>A0ABR6TNF3</accession>
<evidence type="ECO:0000256" key="2">
    <source>
        <dbReference type="ARBA" id="ARBA00023015"/>
    </source>
</evidence>
<evidence type="ECO:0000313" key="6">
    <source>
        <dbReference type="Proteomes" id="UP000713904"/>
    </source>
</evidence>
<dbReference type="SUPFAM" id="SSF46785">
    <property type="entry name" value="Winged helix' DNA-binding domain"/>
    <property type="match status" value="1"/>
</dbReference>
<reference evidence="5 6" key="1">
    <citation type="submission" date="2020-05" db="EMBL/GenBank/DDBJ databases">
        <title>Draft genome of xy-202 and genomic insight in genome of the genus Peptostreptococcus.</title>
        <authorList>
            <person name="Zhang Z."/>
        </authorList>
    </citation>
    <scope>NUCLEOTIDE SEQUENCE [LARGE SCALE GENOMIC DNA]</scope>
    <source>
        <strain evidence="5 6">DSM 27025</strain>
    </source>
</reference>
<dbReference type="EMBL" id="JABGBW010000016">
    <property type="protein sequence ID" value="MBC2576865.1"/>
    <property type="molecule type" value="Genomic_DNA"/>
</dbReference>
<dbReference type="RefSeq" id="WP_185624883.1">
    <property type="nucleotide sequence ID" value="NZ_JABGBW010000016.1"/>
</dbReference>
<evidence type="ECO:0000256" key="4">
    <source>
        <dbReference type="ARBA" id="ARBA00023163"/>
    </source>
</evidence>
<evidence type="ECO:0000256" key="1">
    <source>
        <dbReference type="ARBA" id="ARBA00011046"/>
    </source>
</evidence>
<dbReference type="Pfam" id="PF03965">
    <property type="entry name" value="Penicillinase_R"/>
    <property type="match status" value="1"/>
</dbReference>
<sequence>MRGELPKLSAREEDVMSVLWKVDKPLTGLGVTEASDGLSHYTVQGVLRNLLEKGYIEVADVVYSGKTLSRSYRYVISAEEYAADQFNAMKKTAFNFSALNFVDNLIKSEDESILDELEEVLNKYKNRG</sequence>
<evidence type="ECO:0000313" key="5">
    <source>
        <dbReference type="EMBL" id="MBC2576865.1"/>
    </source>
</evidence>
<gene>
    <name evidence="5" type="ORF">HLB29_09345</name>
</gene>
<comment type="similarity">
    <text evidence="1">Belongs to the BlaI transcriptional regulatory family.</text>
</comment>
<evidence type="ECO:0000256" key="3">
    <source>
        <dbReference type="ARBA" id="ARBA00023125"/>
    </source>
</evidence>
<keyword evidence="4" id="KW-0804">Transcription</keyword>
<protein>
    <submittedName>
        <fullName evidence="5">Penicillinase repressor</fullName>
    </submittedName>
</protein>
<keyword evidence="3" id="KW-0238">DNA-binding</keyword>
<name>A0ABR6TNF3_9FIRM</name>
<comment type="caution">
    <text evidence="5">The sequence shown here is derived from an EMBL/GenBank/DDBJ whole genome shotgun (WGS) entry which is preliminary data.</text>
</comment>
<dbReference type="Proteomes" id="UP000713904">
    <property type="component" value="Unassembled WGS sequence"/>
</dbReference>
<keyword evidence="2" id="KW-0805">Transcription regulation</keyword>